<evidence type="ECO:0000256" key="2">
    <source>
        <dbReference type="ARBA" id="ARBA00004286"/>
    </source>
</evidence>
<dbReference type="PANTHER" id="PTHR13763:SF0">
    <property type="entry name" value="BREAST CANCER TYPE 1 SUSCEPTIBILITY PROTEIN"/>
    <property type="match status" value="1"/>
</dbReference>
<dbReference type="InterPro" id="IPR031099">
    <property type="entry name" value="BRCA1-associated"/>
</dbReference>
<comment type="caution">
    <text evidence="18">The sequence shown here is derived from an EMBL/GenBank/DDBJ whole genome shotgun (WGS) entry which is preliminary data.</text>
</comment>
<evidence type="ECO:0000259" key="16">
    <source>
        <dbReference type="PROSITE" id="PS50089"/>
    </source>
</evidence>
<evidence type="ECO:0000256" key="15">
    <source>
        <dbReference type="SAM" id="MobiDB-lite"/>
    </source>
</evidence>
<evidence type="ECO:0000256" key="13">
    <source>
        <dbReference type="ARBA" id="ARBA00031556"/>
    </source>
</evidence>
<dbReference type="InterPro" id="IPR001357">
    <property type="entry name" value="BRCT_dom"/>
</dbReference>
<dbReference type="GO" id="GO:0005634">
    <property type="term" value="C:nucleus"/>
    <property type="evidence" value="ECO:0007669"/>
    <property type="project" value="UniProtKB-SubCell"/>
</dbReference>
<dbReference type="Proteomes" id="UP000460718">
    <property type="component" value="Unassembled WGS sequence"/>
</dbReference>
<feature type="region of interest" description="Disordered" evidence="15">
    <location>
        <begin position="368"/>
        <end position="456"/>
    </location>
</feature>
<feature type="compositionally biased region" description="Low complexity" evidence="15">
    <location>
        <begin position="398"/>
        <end position="411"/>
    </location>
</feature>
<keyword evidence="10" id="KW-0234">DNA repair</keyword>
<dbReference type="PANTHER" id="PTHR13763">
    <property type="entry name" value="BREAST CANCER TYPE 1 SUSCEPTIBILITY PROTEIN BRCA1"/>
    <property type="match status" value="1"/>
</dbReference>
<keyword evidence="7" id="KW-0227">DNA damage</keyword>
<dbReference type="Pfam" id="PF00097">
    <property type="entry name" value="zf-C3HC4"/>
    <property type="match status" value="1"/>
</dbReference>
<dbReference type="EMBL" id="QXFW01000476">
    <property type="protein sequence ID" value="KAE9011082.1"/>
    <property type="molecule type" value="Genomic_DNA"/>
</dbReference>
<feature type="compositionally biased region" description="Acidic residues" evidence="15">
    <location>
        <begin position="433"/>
        <end position="442"/>
    </location>
</feature>
<evidence type="ECO:0000259" key="17">
    <source>
        <dbReference type="PROSITE" id="PS50172"/>
    </source>
</evidence>
<feature type="compositionally biased region" description="Basic and acidic residues" evidence="15">
    <location>
        <begin position="324"/>
        <end position="335"/>
    </location>
</feature>
<evidence type="ECO:0000256" key="3">
    <source>
        <dbReference type="ARBA" id="ARBA00008511"/>
    </source>
</evidence>
<keyword evidence="11" id="KW-0539">Nucleus</keyword>
<keyword evidence="12" id="KW-0131">Cell cycle</keyword>
<feature type="compositionally biased region" description="Acidic residues" evidence="15">
    <location>
        <begin position="657"/>
        <end position="675"/>
    </location>
</feature>
<dbReference type="InterPro" id="IPR017907">
    <property type="entry name" value="Znf_RING_CS"/>
</dbReference>
<feature type="domain" description="RING-type" evidence="16">
    <location>
        <begin position="222"/>
        <end position="261"/>
    </location>
</feature>
<dbReference type="PROSITE" id="PS00518">
    <property type="entry name" value="ZF_RING_1"/>
    <property type="match status" value="1"/>
</dbReference>
<evidence type="ECO:0000256" key="9">
    <source>
        <dbReference type="ARBA" id="ARBA00022833"/>
    </source>
</evidence>
<dbReference type="PROSITE" id="PS50089">
    <property type="entry name" value="ZF_RING_2"/>
    <property type="match status" value="1"/>
</dbReference>
<feature type="compositionally biased region" description="Polar residues" evidence="15">
    <location>
        <begin position="447"/>
        <end position="456"/>
    </location>
</feature>
<organism evidence="18 19">
    <name type="scientific">Phytophthora fragariae</name>
    <dbReference type="NCBI Taxonomy" id="53985"/>
    <lineage>
        <taxon>Eukaryota</taxon>
        <taxon>Sar</taxon>
        <taxon>Stramenopiles</taxon>
        <taxon>Oomycota</taxon>
        <taxon>Peronosporomycetes</taxon>
        <taxon>Peronosporales</taxon>
        <taxon>Peronosporaceae</taxon>
        <taxon>Phytophthora</taxon>
    </lineage>
</organism>
<keyword evidence="8 14" id="KW-0863">Zinc-finger</keyword>
<dbReference type="InterPro" id="IPR041442">
    <property type="entry name" value="PIH1D1/2/3_CS-like"/>
</dbReference>
<dbReference type="SMART" id="SM00184">
    <property type="entry name" value="RING"/>
    <property type="match status" value="1"/>
</dbReference>
<feature type="domain" description="BRCT" evidence="17">
    <location>
        <begin position="929"/>
        <end position="1032"/>
    </location>
</feature>
<dbReference type="GO" id="GO:0004842">
    <property type="term" value="F:ubiquitin-protein transferase activity"/>
    <property type="evidence" value="ECO:0007669"/>
    <property type="project" value="TreeGrafter"/>
</dbReference>
<dbReference type="Pfam" id="PF00533">
    <property type="entry name" value="BRCT"/>
    <property type="match status" value="1"/>
</dbReference>
<evidence type="ECO:0000256" key="4">
    <source>
        <dbReference type="ARBA" id="ARBA00022454"/>
    </source>
</evidence>
<reference evidence="18 19" key="1">
    <citation type="submission" date="2018-09" db="EMBL/GenBank/DDBJ databases">
        <title>Genomic investigation of the strawberry pathogen Phytophthora fragariae indicates pathogenicity is determined by transcriptional variation in three key races.</title>
        <authorList>
            <person name="Adams T.M."/>
            <person name="Armitage A.D."/>
            <person name="Sobczyk M.K."/>
            <person name="Bates H.J."/>
            <person name="Dunwell J.M."/>
            <person name="Nellist C.F."/>
            <person name="Harrison R.J."/>
        </authorList>
    </citation>
    <scope>NUCLEOTIDE SEQUENCE [LARGE SCALE GENOMIC DNA]</scope>
    <source>
        <strain evidence="18 19">SCRP245</strain>
    </source>
</reference>
<dbReference type="InterPro" id="IPR018957">
    <property type="entry name" value="Znf_C3HC4_RING-type"/>
</dbReference>
<feature type="region of interest" description="Disordered" evidence="15">
    <location>
        <begin position="317"/>
        <end position="344"/>
    </location>
</feature>
<dbReference type="Pfam" id="PF18201">
    <property type="entry name" value="PIH1_CS"/>
    <property type="match status" value="1"/>
</dbReference>
<dbReference type="GO" id="GO:0005694">
    <property type="term" value="C:chromosome"/>
    <property type="evidence" value="ECO:0007669"/>
    <property type="project" value="UniProtKB-SubCell"/>
</dbReference>
<evidence type="ECO:0000256" key="1">
    <source>
        <dbReference type="ARBA" id="ARBA00004123"/>
    </source>
</evidence>
<dbReference type="InterPro" id="IPR013083">
    <property type="entry name" value="Znf_RING/FYVE/PHD"/>
</dbReference>
<keyword evidence="9" id="KW-0862">Zinc</keyword>
<dbReference type="GO" id="GO:0000724">
    <property type="term" value="P:double-strand break repair via homologous recombination"/>
    <property type="evidence" value="ECO:0007669"/>
    <property type="project" value="TreeGrafter"/>
</dbReference>
<keyword evidence="4" id="KW-0158">Chromosome</keyword>
<evidence type="ECO:0000256" key="10">
    <source>
        <dbReference type="ARBA" id="ARBA00023204"/>
    </source>
</evidence>
<evidence type="ECO:0000256" key="12">
    <source>
        <dbReference type="ARBA" id="ARBA00023306"/>
    </source>
</evidence>
<dbReference type="AlphaFoldDB" id="A0A6A3KUI8"/>
<keyword evidence="6" id="KW-0677">Repeat</keyword>
<evidence type="ECO:0000313" key="19">
    <source>
        <dbReference type="Proteomes" id="UP000460718"/>
    </source>
</evidence>
<evidence type="ECO:0000256" key="11">
    <source>
        <dbReference type="ARBA" id="ARBA00023242"/>
    </source>
</evidence>
<name>A0A6A3KUI8_9STRA</name>
<dbReference type="SUPFAM" id="SSF52113">
    <property type="entry name" value="BRCT domain"/>
    <property type="match status" value="2"/>
</dbReference>
<comment type="similarity">
    <text evidence="3">Belongs to the PIH1 family.</text>
</comment>
<evidence type="ECO:0000256" key="6">
    <source>
        <dbReference type="ARBA" id="ARBA00022737"/>
    </source>
</evidence>
<dbReference type="SUPFAM" id="SSF57850">
    <property type="entry name" value="RING/U-box"/>
    <property type="match status" value="1"/>
</dbReference>
<comment type="subcellular location">
    <subcellularLocation>
        <location evidence="2">Chromosome</location>
    </subcellularLocation>
    <subcellularLocation>
        <location evidence="1">Nucleus</location>
    </subcellularLocation>
</comment>
<dbReference type="InterPro" id="IPR036420">
    <property type="entry name" value="BRCT_dom_sf"/>
</dbReference>
<evidence type="ECO:0000256" key="14">
    <source>
        <dbReference type="PROSITE-ProRule" id="PRU00175"/>
    </source>
</evidence>
<accession>A0A6A3KUI8</accession>
<dbReference type="SMART" id="SM00292">
    <property type="entry name" value="BRCT"/>
    <property type="match status" value="2"/>
</dbReference>
<dbReference type="Gene3D" id="3.30.40.10">
    <property type="entry name" value="Zinc/RING finger domain, C3HC4 (zinc finger)"/>
    <property type="match status" value="1"/>
</dbReference>
<feature type="compositionally biased region" description="Polar residues" evidence="15">
    <location>
        <begin position="368"/>
        <end position="384"/>
    </location>
</feature>
<feature type="domain" description="BRCT" evidence="17">
    <location>
        <begin position="798"/>
        <end position="905"/>
    </location>
</feature>
<protein>
    <recommendedName>
        <fullName evidence="13">RING-type E3 ubiquitin transferase BRCA1</fullName>
    </recommendedName>
</protein>
<feature type="compositionally biased region" description="Pro residues" evidence="15">
    <location>
        <begin position="681"/>
        <end position="695"/>
    </location>
</feature>
<dbReference type="PROSITE" id="PS50172">
    <property type="entry name" value="BRCT"/>
    <property type="match status" value="2"/>
</dbReference>
<sequence>MEVVGNELLALNDLLTGCQDAQDEYEENQNQLHQITPYTLNGAATAKYPEVTRPIGQILQDDPKAIWSMDEVPSDDEDDDAFETRSRPQFEILYKQSVMTEDVFLGLSDKDPSSAHCEAMVVRVECPDHRLEDIELDVKRQKLLLLSSTLKLVLYLPHPVRHLEGQAKWDHKTHSLSVSLPIVRDECQLNFISSSRLGIFSMSLLSSSRLEAIRLIREQLRCTLCGNIFQDPQCLDCKHNFCHSCILLHLKQNNSHCPSCRLPTRPSEVTRNQFLESILAAWKGVETELESLTGDKSLHATEITVQDTDRAFHRAANGAGATHVSDDTQHEERQSSRGRVANHKWNIDTQEIRLELKLEQPYLPQMYGAQSGSTAHWKKTSSSDLPDDYGGSAVAVASSGNIGNIGNSGVNGHRRESDKKPAAVSLDEASTVEIDEVEEEEKKEENGSLSPRPNSLMATQEVESYLDRITKQRQALSQWERDHHGNGDGNGKALLELERSLHSSAGFNELLKERRRDSQQHHDDDGDLLTQMSQMTQMPPATSALESPDLLASFRRRHSDNHDERRPGAKSKRQMLLSPRPLHSQRRLSSPSRKRLRMPSLQSDFTTGGHTIKSAIDLSRADSDDEDTPTSAIDLSRVDSDDEESEVPDSQPATMLPDEEEKESDEDEEEEEEEYEMKPAAPLPPSPEPKNPPPSQHCERLSSLFSRKKDRASDDFRSAITAFQSEEKHVSNSPKPQAAKQLVRASSNVNTEAVALAANRARDIIRPSSAGSVSKPPIHSSNGNAKATGNTDSGSGFVFVSSDLTREEVKRILEATQLLGGKFGHDFDLKRDPVSGHFCTSVTHLVTKAVPPIGAPNGTEPVELRCKRTAKYMRALAEGSFIMDFTWITGSLSAGRWLTEEPFEMIGDIYSDAIGKPHEGRVRRVQTGRRNSIFSMFCFVLLVSEKEFDFQFASVKSLVNNFGGTVVHGESYAKLNPKQRTRRTPVGVVSKTTSPWDAKAKWQQFQIPIVRITWIFDSVSHLEVPPFDDYYPY</sequence>
<feature type="region of interest" description="Disordered" evidence="15">
    <location>
        <begin position="767"/>
        <end position="792"/>
    </location>
</feature>
<evidence type="ECO:0000256" key="5">
    <source>
        <dbReference type="ARBA" id="ARBA00022723"/>
    </source>
</evidence>
<dbReference type="GO" id="GO:0045944">
    <property type="term" value="P:positive regulation of transcription by RNA polymerase II"/>
    <property type="evidence" value="ECO:0007669"/>
    <property type="project" value="TreeGrafter"/>
</dbReference>
<dbReference type="InterPro" id="IPR001841">
    <property type="entry name" value="Znf_RING"/>
</dbReference>
<feature type="region of interest" description="Disordered" evidence="15">
    <location>
        <begin position="557"/>
        <end position="699"/>
    </location>
</feature>
<dbReference type="GO" id="GO:0008270">
    <property type="term" value="F:zinc ion binding"/>
    <property type="evidence" value="ECO:0007669"/>
    <property type="project" value="UniProtKB-KW"/>
</dbReference>
<evidence type="ECO:0000256" key="7">
    <source>
        <dbReference type="ARBA" id="ARBA00022763"/>
    </source>
</evidence>
<dbReference type="Gene3D" id="3.40.50.10190">
    <property type="entry name" value="BRCT domain"/>
    <property type="match status" value="2"/>
</dbReference>
<feature type="compositionally biased region" description="Polar residues" evidence="15">
    <location>
        <begin position="779"/>
        <end position="792"/>
    </location>
</feature>
<proteinExistence type="inferred from homology"/>
<gene>
    <name evidence="18" type="ORF">PF011_g9521</name>
</gene>
<keyword evidence="5" id="KW-0479">Metal-binding</keyword>
<evidence type="ECO:0000256" key="8">
    <source>
        <dbReference type="ARBA" id="ARBA00022771"/>
    </source>
</evidence>
<evidence type="ECO:0000313" key="18">
    <source>
        <dbReference type="EMBL" id="KAE9011082.1"/>
    </source>
</evidence>